<sequence>MASFRDQISKPATSQSPASNETNANAREQILNVTSGAREKLDHAKATVTAAVSKAAHPFNSQARQEADNKAAQTKAQVTQRQASIRAIGQQQAEQQRMMSKGQMNESDYHKNFDEEDTTAAAPPATTRDHGTAQNSDGPILRSKSN</sequence>
<organism evidence="2 3">
    <name type="scientific">Sphagnum troendelagicum</name>
    <dbReference type="NCBI Taxonomy" id="128251"/>
    <lineage>
        <taxon>Eukaryota</taxon>
        <taxon>Viridiplantae</taxon>
        <taxon>Streptophyta</taxon>
        <taxon>Embryophyta</taxon>
        <taxon>Bryophyta</taxon>
        <taxon>Sphagnophytina</taxon>
        <taxon>Sphagnopsida</taxon>
        <taxon>Sphagnales</taxon>
        <taxon>Sphagnaceae</taxon>
        <taxon>Sphagnum</taxon>
    </lineage>
</organism>
<feature type="compositionally biased region" description="Polar residues" evidence="1">
    <location>
        <begin position="71"/>
        <end position="106"/>
    </location>
</feature>
<evidence type="ECO:0000256" key="1">
    <source>
        <dbReference type="SAM" id="MobiDB-lite"/>
    </source>
</evidence>
<gene>
    <name evidence="2" type="ORF">CSSPTR1EN2_LOCUS7037</name>
</gene>
<feature type="compositionally biased region" description="Polar residues" evidence="1">
    <location>
        <begin position="10"/>
        <end position="27"/>
    </location>
</feature>
<feature type="compositionally biased region" description="Polar residues" evidence="1">
    <location>
        <begin position="132"/>
        <end position="146"/>
    </location>
</feature>
<dbReference type="EMBL" id="OZ019906">
    <property type="protein sequence ID" value="CAK9203740.1"/>
    <property type="molecule type" value="Genomic_DNA"/>
</dbReference>
<reference evidence="2" key="1">
    <citation type="submission" date="2024-02" db="EMBL/GenBank/DDBJ databases">
        <authorList>
            <consortium name="ELIXIR-Norway"/>
            <consortium name="Elixir Norway"/>
        </authorList>
    </citation>
    <scope>NUCLEOTIDE SEQUENCE</scope>
</reference>
<feature type="region of interest" description="Disordered" evidence="1">
    <location>
        <begin position="58"/>
        <end position="146"/>
    </location>
</feature>
<dbReference type="Proteomes" id="UP001497512">
    <property type="component" value="Chromosome 14"/>
</dbReference>
<protein>
    <recommendedName>
        <fullName evidence="4">SMP domain-containing protein</fullName>
    </recommendedName>
</protein>
<proteinExistence type="predicted"/>
<evidence type="ECO:0000313" key="2">
    <source>
        <dbReference type="EMBL" id="CAK9203740.1"/>
    </source>
</evidence>
<accession>A0ABP0TVW3</accession>
<evidence type="ECO:0000313" key="3">
    <source>
        <dbReference type="Proteomes" id="UP001497512"/>
    </source>
</evidence>
<evidence type="ECO:0008006" key="4">
    <source>
        <dbReference type="Google" id="ProtNLM"/>
    </source>
</evidence>
<keyword evidence="3" id="KW-1185">Reference proteome</keyword>
<feature type="region of interest" description="Disordered" evidence="1">
    <location>
        <begin position="1"/>
        <end position="27"/>
    </location>
</feature>
<name>A0ABP0TVW3_9BRYO</name>